<evidence type="ECO:0000259" key="1">
    <source>
        <dbReference type="PROSITE" id="PS51379"/>
    </source>
</evidence>
<evidence type="ECO:0000313" key="3">
    <source>
        <dbReference type="Proteomes" id="UP001370348"/>
    </source>
</evidence>
<reference evidence="2 3" key="1">
    <citation type="submission" date="2021-12" db="EMBL/GenBank/DDBJ databases">
        <title>Discovery of the Pendulisporaceae a myxobacterial family with distinct sporulation behavior and unique specialized metabolism.</title>
        <authorList>
            <person name="Garcia R."/>
            <person name="Popoff A."/>
            <person name="Bader C.D."/>
            <person name="Loehr J."/>
            <person name="Walesch S."/>
            <person name="Walt C."/>
            <person name="Boldt J."/>
            <person name="Bunk B."/>
            <person name="Haeckl F.J.F.P.J."/>
            <person name="Gunesch A.P."/>
            <person name="Birkelbach J."/>
            <person name="Nuebel U."/>
            <person name="Pietschmann T."/>
            <person name="Bach T."/>
            <person name="Mueller R."/>
        </authorList>
    </citation>
    <scope>NUCLEOTIDE SEQUENCE [LARGE SCALE GENOMIC DNA]</scope>
    <source>
        <strain evidence="2 3">MSr11954</strain>
    </source>
</reference>
<accession>A0ABZ2LZC2</accession>
<protein>
    <recommendedName>
        <fullName evidence="1">4Fe-4S ferredoxin-type domain-containing protein</fullName>
    </recommendedName>
</protein>
<dbReference type="InterPro" id="IPR017896">
    <property type="entry name" value="4Fe4S_Fe-S-bd"/>
</dbReference>
<dbReference type="EMBL" id="CP089984">
    <property type="protein sequence ID" value="WXB16294.1"/>
    <property type="molecule type" value="Genomic_DNA"/>
</dbReference>
<keyword evidence="3" id="KW-1185">Reference proteome</keyword>
<organism evidence="2 3">
    <name type="scientific">Pendulispora albinea</name>
    <dbReference type="NCBI Taxonomy" id="2741071"/>
    <lineage>
        <taxon>Bacteria</taxon>
        <taxon>Pseudomonadati</taxon>
        <taxon>Myxococcota</taxon>
        <taxon>Myxococcia</taxon>
        <taxon>Myxococcales</taxon>
        <taxon>Sorangiineae</taxon>
        <taxon>Pendulisporaceae</taxon>
        <taxon>Pendulispora</taxon>
    </lineage>
</organism>
<dbReference type="Proteomes" id="UP001370348">
    <property type="component" value="Chromosome"/>
</dbReference>
<feature type="domain" description="4Fe-4S ferredoxin-type" evidence="1">
    <location>
        <begin position="166"/>
        <end position="196"/>
    </location>
</feature>
<dbReference type="PROSITE" id="PS51379">
    <property type="entry name" value="4FE4S_FER_2"/>
    <property type="match status" value="1"/>
</dbReference>
<evidence type="ECO:0000313" key="2">
    <source>
        <dbReference type="EMBL" id="WXB16294.1"/>
    </source>
</evidence>
<sequence>MVLSPDPASARQWLDDLASHLRPAGLDVLGVADPAAYDAEVAPSRRAATVAPGTRAIVVVGNGGRALWDALLADLARAPNHLTDEPHPLEAFVKRTISDADSRLGDAPRRWIYAASHELVHLDFRVLGLLAGLGTDGRLRLLMHREHGPWMALRAACFVSFDLPLHVHRPGPSVCDGCPAPCITACPGNALSRGTWDVDRCSAFHAESNRCSTRCDARLACPKGAGSRYPLEMLTYHSNNFIGREWIRAHLGIARDLDRHPGMPPLWETWRERIDVKG</sequence>
<name>A0ABZ2LZC2_9BACT</name>
<proteinExistence type="predicted"/>
<dbReference type="RefSeq" id="WP_394825919.1">
    <property type="nucleotide sequence ID" value="NZ_CP089984.1"/>
</dbReference>
<gene>
    <name evidence="2" type="ORF">LZC94_03240</name>
</gene>